<feature type="transmembrane region" description="Helical" evidence="1">
    <location>
        <begin position="152"/>
        <end position="173"/>
    </location>
</feature>
<dbReference type="AlphaFoldDB" id="A0A840TLW5"/>
<evidence type="ECO:0000313" key="2">
    <source>
        <dbReference type="EMBL" id="MBB5282767.1"/>
    </source>
</evidence>
<keyword evidence="1" id="KW-1133">Transmembrane helix</keyword>
<dbReference type="EMBL" id="JACHGF010000001">
    <property type="protein sequence ID" value="MBB5282767.1"/>
    <property type="molecule type" value="Genomic_DNA"/>
</dbReference>
<reference evidence="2 3" key="1">
    <citation type="submission" date="2020-08" db="EMBL/GenBank/DDBJ databases">
        <title>Genomic Encyclopedia of Type Strains, Phase IV (KMG-IV): sequencing the most valuable type-strain genomes for metagenomic binning, comparative biology and taxonomic classification.</title>
        <authorList>
            <person name="Goeker M."/>
        </authorList>
    </citation>
    <scope>NUCLEOTIDE SEQUENCE [LARGE SCALE GENOMIC DNA]</scope>
    <source>
        <strain evidence="2 3">DSM 105074</strain>
    </source>
</reference>
<organism evidence="2 3">
    <name type="scientific">Rhabdobacter roseus</name>
    <dbReference type="NCBI Taxonomy" id="1655419"/>
    <lineage>
        <taxon>Bacteria</taxon>
        <taxon>Pseudomonadati</taxon>
        <taxon>Bacteroidota</taxon>
        <taxon>Cytophagia</taxon>
        <taxon>Cytophagales</taxon>
        <taxon>Cytophagaceae</taxon>
        <taxon>Rhabdobacter</taxon>
    </lineage>
</organism>
<feature type="transmembrane region" description="Helical" evidence="1">
    <location>
        <begin position="55"/>
        <end position="75"/>
    </location>
</feature>
<evidence type="ECO:0000313" key="3">
    <source>
        <dbReference type="Proteomes" id="UP000557307"/>
    </source>
</evidence>
<dbReference type="RefSeq" id="WP_184171448.1">
    <property type="nucleotide sequence ID" value="NZ_JACHGF010000001.1"/>
</dbReference>
<keyword evidence="3" id="KW-1185">Reference proteome</keyword>
<protein>
    <submittedName>
        <fullName evidence="2">Uncharacterized protein</fullName>
    </submittedName>
</protein>
<comment type="caution">
    <text evidence="2">The sequence shown here is derived from an EMBL/GenBank/DDBJ whole genome shotgun (WGS) entry which is preliminary data.</text>
</comment>
<dbReference type="Proteomes" id="UP000557307">
    <property type="component" value="Unassembled WGS sequence"/>
</dbReference>
<keyword evidence="1" id="KW-0472">Membrane</keyword>
<accession>A0A840TLW5</accession>
<gene>
    <name evidence="2" type="ORF">HNQ92_000888</name>
</gene>
<evidence type="ECO:0000256" key="1">
    <source>
        <dbReference type="SAM" id="Phobius"/>
    </source>
</evidence>
<feature type="transmembrane region" description="Helical" evidence="1">
    <location>
        <begin position="125"/>
        <end position="145"/>
    </location>
</feature>
<feature type="transmembrane region" description="Helical" evidence="1">
    <location>
        <begin position="87"/>
        <end position="105"/>
    </location>
</feature>
<sequence length="180" mass="20259">MKNQTQTAPFIWRVAAAHTIAYFIAGLFAVTFLNYKEHYASEFLSGFMRQVDDPLVALGPALQVIRGIIIALVLLPFRHVFLSERHGMLKLAWLLLGLSYISTIGPSPGSFEGYIYTILPVQYHLLGIPETLLYIALLVFILQLWYAFDKRWFLPASIFLVVLIMLMSTMGYLQATGGLG</sequence>
<keyword evidence="1" id="KW-0812">Transmembrane</keyword>
<feature type="transmembrane region" description="Helical" evidence="1">
    <location>
        <begin position="12"/>
        <end position="35"/>
    </location>
</feature>
<name>A0A840TLW5_9BACT</name>
<proteinExistence type="predicted"/>